<comment type="cofactor">
    <cofactor evidence="1">
        <name>heme b</name>
        <dbReference type="ChEBI" id="CHEBI:60344"/>
    </cofactor>
</comment>
<feature type="transmembrane region" description="Helical" evidence="13">
    <location>
        <begin position="152"/>
        <end position="173"/>
    </location>
</feature>
<accession>A0A9E6UPQ4</accession>
<dbReference type="SUPFAM" id="SSF81342">
    <property type="entry name" value="Transmembrane di-heme cytochromes"/>
    <property type="match status" value="1"/>
</dbReference>
<evidence type="ECO:0000256" key="2">
    <source>
        <dbReference type="ARBA" id="ARBA00004651"/>
    </source>
</evidence>
<organism evidence="15 16">
    <name type="scientific">Chenggangzhangella methanolivorans</name>
    <dbReference type="NCBI Taxonomy" id="1437009"/>
    <lineage>
        <taxon>Bacteria</taxon>
        <taxon>Pseudomonadati</taxon>
        <taxon>Pseudomonadota</taxon>
        <taxon>Alphaproteobacteria</taxon>
        <taxon>Hyphomicrobiales</taxon>
        <taxon>Methylopilaceae</taxon>
        <taxon>Chenggangzhangella</taxon>
    </lineage>
</organism>
<keyword evidence="7" id="KW-0479">Metal-binding</keyword>
<keyword evidence="10" id="KW-0408">Iron</keyword>
<dbReference type="GO" id="GO:0009055">
    <property type="term" value="F:electron transfer activity"/>
    <property type="evidence" value="ECO:0007669"/>
    <property type="project" value="InterPro"/>
</dbReference>
<feature type="transmembrane region" description="Helical" evidence="13">
    <location>
        <begin position="100"/>
        <end position="118"/>
    </location>
</feature>
<reference evidence="15" key="1">
    <citation type="submission" date="2021-08" db="EMBL/GenBank/DDBJ databases">
        <authorList>
            <person name="Zhang H."/>
            <person name="Xu M."/>
            <person name="Yu Z."/>
            <person name="Yang L."/>
            <person name="Cai Y."/>
        </authorList>
    </citation>
    <scope>NUCLEOTIDE SEQUENCE</scope>
    <source>
        <strain evidence="15">CHL1</strain>
    </source>
</reference>
<dbReference type="AlphaFoldDB" id="A0A9E6UPQ4"/>
<evidence type="ECO:0000256" key="6">
    <source>
        <dbReference type="ARBA" id="ARBA00022692"/>
    </source>
</evidence>
<dbReference type="GO" id="GO:0020037">
    <property type="term" value="F:heme binding"/>
    <property type="evidence" value="ECO:0007669"/>
    <property type="project" value="TreeGrafter"/>
</dbReference>
<proteinExistence type="inferred from homology"/>
<dbReference type="Pfam" id="PF01292">
    <property type="entry name" value="Ni_hydr_CYTB"/>
    <property type="match status" value="1"/>
</dbReference>
<evidence type="ECO:0000256" key="5">
    <source>
        <dbReference type="ARBA" id="ARBA00022617"/>
    </source>
</evidence>
<dbReference type="KEGG" id="cmet:K6K41_26120"/>
<keyword evidence="4" id="KW-1003">Cell membrane</keyword>
<dbReference type="PANTHER" id="PTHR30529">
    <property type="entry name" value="CYTOCHROME B561"/>
    <property type="match status" value="1"/>
</dbReference>
<dbReference type="GO" id="GO:0005886">
    <property type="term" value="C:plasma membrane"/>
    <property type="evidence" value="ECO:0007669"/>
    <property type="project" value="UniProtKB-SubCell"/>
</dbReference>
<comment type="subcellular location">
    <subcellularLocation>
        <location evidence="2">Cell membrane</location>
        <topology evidence="2">Multi-pass membrane protein</topology>
    </subcellularLocation>
</comment>
<feature type="domain" description="Cytochrome b561 bacterial/Ni-hydrogenase" evidence="14">
    <location>
        <begin position="14"/>
        <end position="184"/>
    </location>
</feature>
<evidence type="ECO:0000313" key="15">
    <source>
        <dbReference type="EMBL" id="QZO00020.1"/>
    </source>
</evidence>
<evidence type="ECO:0000256" key="12">
    <source>
        <dbReference type="ARBA" id="ARBA00037975"/>
    </source>
</evidence>
<keyword evidence="9 13" id="KW-1133">Transmembrane helix</keyword>
<keyword evidence="3" id="KW-0813">Transport</keyword>
<evidence type="ECO:0000256" key="9">
    <source>
        <dbReference type="ARBA" id="ARBA00022989"/>
    </source>
</evidence>
<dbReference type="Proteomes" id="UP000825701">
    <property type="component" value="Chromosome"/>
</dbReference>
<evidence type="ECO:0000256" key="11">
    <source>
        <dbReference type="ARBA" id="ARBA00023136"/>
    </source>
</evidence>
<dbReference type="InterPro" id="IPR052168">
    <property type="entry name" value="Cytochrome_b561_oxidase"/>
</dbReference>
<evidence type="ECO:0000313" key="16">
    <source>
        <dbReference type="Proteomes" id="UP000825701"/>
    </source>
</evidence>
<comment type="similarity">
    <text evidence="12">Belongs to the cytochrome b561 family.</text>
</comment>
<dbReference type="GO" id="GO:0022904">
    <property type="term" value="P:respiratory electron transport chain"/>
    <property type="evidence" value="ECO:0007669"/>
    <property type="project" value="InterPro"/>
</dbReference>
<evidence type="ECO:0000256" key="7">
    <source>
        <dbReference type="ARBA" id="ARBA00022723"/>
    </source>
</evidence>
<dbReference type="EMBL" id="CP081869">
    <property type="protein sequence ID" value="QZO00020.1"/>
    <property type="molecule type" value="Genomic_DNA"/>
</dbReference>
<evidence type="ECO:0000256" key="13">
    <source>
        <dbReference type="SAM" id="Phobius"/>
    </source>
</evidence>
<evidence type="ECO:0000256" key="10">
    <source>
        <dbReference type="ARBA" id="ARBA00023004"/>
    </source>
</evidence>
<name>A0A9E6UPQ4_9HYPH</name>
<sequence>MRPERTFRDTPAAYGRATRALHAVTAALVLWQFSIVALYKIFGESPGLNAVASFGPHGYVGLVIPAFALARILWALGNAGRRPALRPGVAGALAGAAHKTMYALMLIVPTLAVARVWAKGEGWTIGGVEIFAVTGTTVPFVVALADALHGPLSWVLLAIVGGHAAAALAHSLVWRDDLAGRMFGTPAASGR</sequence>
<dbReference type="GO" id="GO:0046872">
    <property type="term" value="F:metal ion binding"/>
    <property type="evidence" value="ECO:0007669"/>
    <property type="project" value="UniProtKB-KW"/>
</dbReference>
<gene>
    <name evidence="15" type="ORF">K6K41_26120</name>
</gene>
<dbReference type="InterPro" id="IPR016174">
    <property type="entry name" value="Di-haem_cyt_TM"/>
</dbReference>
<protein>
    <submittedName>
        <fullName evidence="15">Cytochrome b/b6 domain-containing protein</fullName>
    </submittedName>
</protein>
<dbReference type="PANTHER" id="PTHR30529:SF1">
    <property type="entry name" value="CYTOCHROME B561 HOMOLOG 2"/>
    <property type="match status" value="1"/>
</dbReference>
<evidence type="ECO:0000256" key="3">
    <source>
        <dbReference type="ARBA" id="ARBA00022448"/>
    </source>
</evidence>
<keyword evidence="16" id="KW-1185">Reference proteome</keyword>
<dbReference type="RefSeq" id="WP_261403161.1">
    <property type="nucleotide sequence ID" value="NZ_CP081869.1"/>
</dbReference>
<evidence type="ECO:0000256" key="8">
    <source>
        <dbReference type="ARBA" id="ARBA00022982"/>
    </source>
</evidence>
<keyword evidence="8" id="KW-0249">Electron transport</keyword>
<keyword evidence="6 13" id="KW-0812">Transmembrane</keyword>
<evidence type="ECO:0000256" key="1">
    <source>
        <dbReference type="ARBA" id="ARBA00001970"/>
    </source>
</evidence>
<evidence type="ECO:0000259" key="14">
    <source>
        <dbReference type="Pfam" id="PF01292"/>
    </source>
</evidence>
<keyword evidence="5" id="KW-0349">Heme</keyword>
<feature type="transmembrane region" description="Helical" evidence="13">
    <location>
        <begin position="124"/>
        <end position="145"/>
    </location>
</feature>
<dbReference type="InterPro" id="IPR011577">
    <property type="entry name" value="Cyt_b561_bac/Ni-Hgenase"/>
</dbReference>
<feature type="transmembrane region" description="Helical" evidence="13">
    <location>
        <begin position="59"/>
        <end position="79"/>
    </location>
</feature>
<evidence type="ECO:0000256" key="4">
    <source>
        <dbReference type="ARBA" id="ARBA00022475"/>
    </source>
</evidence>
<feature type="transmembrane region" description="Helical" evidence="13">
    <location>
        <begin position="20"/>
        <end position="39"/>
    </location>
</feature>
<keyword evidence="11 13" id="KW-0472">Membrane</keyword>